<organism evidence="3 4">
    <name type="scientific">Ambispora leptoticha</name>
    <dbReference type="NCBI Taxonomy" id="144679"/>
    <lineage>
        <taxon>Eukaryota</taxon>
        <taxon>Fungi</taxon>
        <taxon>Fungi incertae sedis</taxon>
        <taxon>Mucoromycota</taxon>
        <taxon>Glomeromycotina</taxon>
        <taxon>Glomeromycetes</taxon>
        <taxon>Archaeosporales</taxon>
        <taxon>Ambisporaceae</taxon>
        <taxon>Ambispora</taxon>
    </lineage>
</organism>
<gene>
    <name evidence="3" type="ORF">ALEPTO_LOCUS1635</name>
</gene>
<evidence type="ECO:0000256" key="2">
    <source>
        <dbReference type="SAM" id="SignalP"/>
    </source>
</evidence>
<evidence type="ECO:0000313" key="3">
    <source>
        <dbReference type="EMBL" id="CAG8462952.1"/>
    </source>
</evidence>
<feature type="chain" id="PRO_5040408760" evidence="2">
    <location>
        <begin position="29"/>
        <end position="93"/>
    </location>
</feature>
<feature type="transmembrane region" description="Helical" evidence="1">
    <location>
        <begin position="52"/>
        <end position="77"/>
    </location>
</feature>
<keyword evidence="1" id="KW-0812">Transmembrane</keyword>
<reference evidence="3" key="1">
    <citation type="submission" date="2021-06" db="EMBL/GenBank/DDBJ databases">
        <authorList>
            <person name="Kallberg Y."/>
            <person name="Tangrot J."/>
            <person name="Rosling A."/>
        </authorList>
    </citation>
    <scope>NUCLEOTIDE SEQUENCE</scope>
    <source>
        <strain evidence="3">FL130A</strain>
    </source>
</reference>
<feature type="signal peptide" evidence="2">
    <location>
        <begin position="1"/>
        <end position="28"/>
    </location>
</feature>
<dbReference type="EMBL" id="CAJVPS010000191">
    <property type="protein sequence ID" value="CAG8462952.1"/>
    <property type="molecule type" value="Genomic_DNA"/>
</dbReference>
<evidence type="ECO:0000256" key="1">
    <source>
        <dbReference type="SAM" id="Phobius"/>
    </source>
</evidence>
<keyword evidence="1" id="KW-1133">Transmembrane helix</keyword>
<dbReference type="AlphaFoldDB" id="A0A9N8VQH8"/>
<evidence type="ECO:0000313" key="4">
    <source>
        <dbReference type="Proteomes" id="UP000789508"/>
    </source>
</evidence>
<keyword evidence="4" id="KW-1185">Reference proteome</keyword>
<name>A0A9N8VQH8_9GLOM</name>
<dbReference type="Proteomes" id="UP000789508">
    <property type="component" value="Unassembled WGS sequence"/>
</dbReference>
<dbReference type="OrthoDB" id="10579211at2759"/>
<protein>
    <submittedName>
        <fullName evidence="3">1753_t:CDS:1</fullName>
    </submittedName>
</protein>
<proteinExistence type="predicted"/>
<accession>A0A9N8VQH8</accession>
<keyword evidence="1" id="KW-0472">Membrane</keyword>
<sequence length="93" mass="10032">MLLQKTLKLILWVSFTIILLEYFIAASADSNGSTSSPIHPIGTDLSSSDLHIPTIAPIIVTTSVAFLVLVTLIATIFMTKRNEQKVDDSANSA</sequence>
<keyword evidence="2" id="KW-0732">Signal</keyword>
<comment type="caution">
    <text evidence="3">The sequence shown here is derived from an EMBL/GenBank/DDBJ whole genome shotgun (WGS) entry which is preliminary data.</text>
</comment>